<evidence type="ECO:0000313" key="3">
    <source>
        <dbReference type="Proteomes" id="UP000598820"/>
    </source>
</evidence>
<name>A0A927AS09_9BACT</name>
<comment type="caution">
    <text evidence="2">The sequence shown here is derived from an EMBL/GenBank/DDBJ whole genome shotgun (WGS) entry which is preliminary data.</text>
</comment>
<accession>A0A927AS09</accession>
<protein>
    <submittedName>
        <fullName evidence="2">Uncharacterized protein</fullName>
    </submittedName>
</protein>
<feature type="compositionally biased region" description="Polar residues" evidence="1">
    <location>
        <begin position="10"/>
        <end position="26"/>
    </location>
</feature>
<feature type="region of interest" description="Disordered" evidence="1">
    <location>
        <begin position="1"/>
        <end position="36"/>
    </location>
</feature>
<evidence type="ECO:0000256" key="1">
    <source>
        <dbReference type="SAM" id="MobiDB-lite"/>
    </source>
</evidence>
<dbReference type="EMBL" id="JACWZY010000019">
    <property type="protein sequence ID" value="MBD2703121.1"/>
    <property type="molecule type" value="Genomic_DNA"/>
</dbReference>
<gene>
    <name evidence="2" type="ORF">IC229_20910</name>
</gene>
<evidence type="ECO:0000313" key="2">
    <source>
        <dbReference type="EMBL" id="MBD2703121.1"/>
    </source>
</evidence>
<keyword evidence="3" id="KW-1185">Reference proteome</keyword>
<dbReference type="RefSeq" id="WP_190888966.1">
    <property type="nucleotide sequence ID" value="NZ_JACWZY010000019.1"/>
</dbReference>
<organism evidence="2 3">
    <name type="scientific">Spirosoma profusum</name>
    <dbReference type="NCBI Taxonomy" id="2771354"/>
    <lineage>
        <taxon>Bacteria</taxon>
        <taxon>Pseudomonadati</taxon>
        <taxon>Bacteroidota</taxon>
        <taxon>Cytophagia</taxon>
        <taxon>Cytophagales</taxon>
        <taxon>Cytophagaceae</taxon>
        <taxon>Spirosoma</taxon>
    </lineage>
</organism>
<proteinExistence type="predicted"/>
<sequence length="106" mass="11760">MTIELYSVPVTDTSNVSDSPISNTTGELPEQEPEISPDNLLGSFDTREEALAFVENDTSANNQTITDSQTNSFDAYTHVELLTVTIRNEDQSTATKQYYLVNDEGY</sequence>
<reference evidence="2" key="1">
    <citation type="submission" date="2020-09" db="EMBL/GenBank/DDBJ databases">
        <authorList>
            <person name="Kim M.K."/>
        </authorList>
    </citation>
    <scope>NUCLEOTIDE SEQUENCE</scope>
    <source>
        <strain evidence="2">BT702</strain>
    </source>
</reference>
<dbReference type="Proteomes" id="UP000598820">
    <property type="component" value="Unassembled WGS sequence"/>
</dbReference>
<dbReference type="AlphaFoldDB" id="A0A927AS09"/>